<evidence type="ECO:0000256" key="5">
    <source>
        <dbReference type="ARBA" id="ARBA00022679"/>
    </source>
</evidence>
<keyword evidence="7" id="KW-0012">Acyltransferase</keyword>
<dbReference type="PANTHER" id="PTHR31650:SF34">
    <property type="entry name" value="O-ACYLTRANSFERASE WSD1-LIKE ISOFORM X1"/>
    <property type="match status" value="1"/>
</dbReference>
<dbReference type="EMBL" id="JAJJMB010013055">
    <property type="protein sequence ID" value="KAI3871519.1"/>
    <property type="molecule type" value="Genomic_DNA"/>
</dbReference>
<comment type="pathway">
    <text evidence="4">Lipid metabolism.</text>
</comment>
<dbReference type="GO" id="GO:0005886">
    <property type="term" value="C:plasma membrane"/>
    <property type="evidence" value="ECO:0007669"/>
    <property type="project" value="UniProtKB-SubCell"/>
</dbReference>
<proteinExistence type="inferred from homology"/>
<evidence type="ECO:0000256" key="8">
    <source>
        <dbReference type="ARBA" id="ARBA00024360"/>
    </source>
</evidence>
<feature type="domain" description="O-acyltransferase WSD1-like N-terminal" evidence="11">
    <location>
        <begin position="37"/>
        <end position="192"/>
    </location>
</feature>
<evidence type="ECO:0000256" key="7">
    <source>
        <dbReference type="ARBA" id="ARBA00023315"/>
    </source>
</evidence>
<dbReference type="Pfam" id="PF06974">
    <property type="entry name" value="WS_DGAT_C"/>
    <property type="match status" value="1"/>
</dbReference>
<evidence type="ECO:0000256" key="1">
    <source>
        <dbReference type="ARBA" id="ARBA00004162"/>
    </source>
</evidence>
<gene>
    <name evidence="13" type="ORF">MKW98_011574</name>
</gene>
<evidence type="ECO:0000256" key="6">
    <source>
        <dbReference type="ARBA" id="ARBA00022824"/>
    </source>
</evidence>
<comment type="catalytic activity">
    <reaction evidence="10">
        <text>an acyl-CoA + a 1,2-diacyl-sn-glycerol = a triacyl-sn-glycerol + CoA</text>
        <dbReference type="Rhea" id="RHEA:10868"/>
        <dbReference type="ChEBI" id="CHEBI:17815"/>
        <dbReference type="ChEBI" id="CHEBI:57287"/>
        <dbReference type="ChEBI" id="CHEBI:58342"/>
        <dbReference type="ChEBI" id="CHEBI:64615"/>
        <dbReference type="EC" id="2.3.1.20"/>
    </reaction>
</comment>
<evidence type="ECO:0000256" key="9">
    <source>
        <dbReference type="ARBA" id="ARBA00047604"/>
    </source>
</evidence>
<evidence type="ECO:0000259" key="12">
    <source>
        <dbReference type="Pfam" id="PF06974"/>
    </source>
</evidence>
<evidence type="ECO:0000256" key="2">
    <source>
        <dbReference type="ARBA" id="ARBA00004586"/>
    </source>
</evidence>
<organism evidence="13 14">
    <name type="scientific">Papaver atlanticum</name>
    <dbReference type="NCBI Taxonomy" id="357466"/>
    <lineage>
        <taxon>Eukaryota</taxon>
        <taxon>Viridiplantae</taxon>
        <taxon>Streptophyta</taxon>
        <taxon>Embryophyta</taxon>
        <taxon>Tracheophyta</taxon>
        <taxon>Spermatophyta</taxon>
        <taxon>Magnoliopsida</taxon>
        <taxon>Ranunculales</taxon>
        <taxon>Papaveraceae</taxon>
        <taxon>Papaveroideae</taxon>
        <taxon>Papaver</taxon>
    </lineage>
</organism>
<dbReference type="GO" id="GO:0005789">
    <property type="term" value="C:endoplasmic reticulum membrane"/>
    <property type="evidence" value="ECO:0007669"/>
    <property type="project" value="UniProtKB-SubCell"/>
</dbReference>
<keyword evidence="5" id="KW-0808">Transferase</keyword>
<dbReference type="GO" id="GO:0004144">
    <property type="term" value="F:diacylglycerol O-acyltransferase activity"/>
    <property type="evidence" value="ECO:0007669"/>
    <property type="project" value="UniProtKB-EC"/>
</dbReference>
<keyword evidence="6" id="KW-0256">Endoplasmic reticulum</keyword>
<dbReference type="InterPro" id="IPR045034">
    <property type="entry name" value="O-acyltransferase_WSD1-like"/>
</dbReference>
<reference evidence="13" key="1">
    <citation type="submission" date="2022-04" db="EMBL/GenBank/DDBJ databases">
        <title>A functionally conserved STORR gene fusion in Papaver species that diverged 16.8 million years ago.</title>
        <authorList>
            <person name="Catania T."/>
        </authorList>
    </citation>
    <scope>NUCLEOTIDE SEQUENCE</scope>
    <source>
        <strain evidence="13">S-188037</strain>
    </source>
</reference>
<dbReference type="InterPro" id="IPR004255">
    <property type="entry name" value="O-acyltransferase_WSD1_N"/>
</dbReference>
<comment type="catalytic activity">
    <reaction evidence="9">
        <text>a long chain fatty alcohol + a fatty acyl-CoA = a long-chain alcohol wax ester + CoA</text>
        <dbReference type="Rhea" id="RHEA:38443"/>
        <dbReference type="ChEBI" id="CHEBI:17135"/>
        <dbReference type="ChEBI" id="CHEBI:57287"/>
        <dbReference type="ChEBI" id="CHEBI:77636"/>
        <dbReference type="ChEBI" id="CHEBI:235323"/>
        <dbReference type="EC" id="2.3.1.75"/>
    </reaction>
</comment>
<evidence type="ECO:0000313" key="14">
    <source>
        <dbReference type="Proteomes" id="UP001202328"/>
    </source>
</evidence>
<dbReference type="AlphaFoldDB" id="A0AAD4S851"/>
<dbReference type="GO" id="GO:0019432">
    <property type="term" value="P:triglyceride biosynthetic process"/>
    <property type="evidence" value="ECO:0007669"/>
    <property type="project" value="TreeGrafter"/>
</dbReference>
<comment type="subcellular location">
    <subcellularLocation>
        <location evidence="1">Cell membrane</location>
        <topology evidence="1">Single-pass membrane protein</topology>
    </subcellularLocation>
    <subcellularLocation>
        <location evidence="2">Endoplasmic reticulum membrane</location>
    </subcellularLocation>
</comment>
<comment type="pathway">
    <text evidence="3">Glycerolipid metabolism; triacylglycerol biosynthesis.</text>
</comment>
<feature type="domain" description="O-acyltransferase WSD1 C-terminal" evidence="12">
    <location>
        <begin position="254"/>
        <end position="399"/>
    </location>
</feature>
<comment type="similarity">
    <text evidence="8">In the N-terminal section; belongs to the long-chain O-acyltransferase family.</text>
</comment>
<dbReference type="Proteomes" id="UP001202328">
    <property type="component" value="Unassembled WGS sequence"/>
</dbReference>
<evidence type="ECO:0000256" key="10">
    <source>
        <dbReference type="ARBA" id="ARBA00048109"/>
    </source>
</evidence>
<evidence type="ECO:0000313" key="13">
    <source>
        <dbReference type="EMBL" id="KAI3871519.1"/>
    </source>
</evidence>
<sequence length="419" mass="47366">MERSKNGVVRWKKVVTQVEDHLIVPVFPSGLSRESYDEYLREYQSKISREKFSEDKPLWEVHLIKYPSLNGASTLICKVSHAIGDGYSLVSMFLKGCQRADDPSLPLTFPQLSLKRQGDDGKCTVIGMGKKMLGFMGTSTCLEDQPSAIRKEASTDMKTKLFRPFNIYSVTLSLEKVKQVKTKLGATVNDVITGLLSYTIHLYALRKTGMDQYSKDGSTTDSNSGGANTNMTLAAMRAFEGFANIEDMIRADAWGNRSRSMFIKLPTFTNLEKVNPLDFIVKAKETMDRKKNSMMFYFIDKLLNTALWIWGQKGMEKLVYSSFKNARTMISSVIGPKEKMALYNHPINSFYFFTSGIPQSVAFFSVSYMEQLRLVVTMEKGFIDSKKFSSCVDAAFDDIFQAAFENSQDKDYTVTKART</sequence>
<dbReference type="InterPro" id="IPR009721">
    <property type="entry name" value="O-acyltransferase_WSD1_C"/>
</dbReference>
<keyword evidence="14" id="KW-1185">Reference proteome</keyword>
<protein>
    <recommendedName>
        <fullName evidence="15">Diacylglycerol O-acyltransferase</fullName>
    </recommendedName>
</protein>
<name>A0AAD4S851_9MAGN</name>
<dbReference type="PANTHER" id="PTHR31650">
    <property type="entry name" value="O-ACYLTRANSFERASE (WSD1-LIKE) FAMILY PROTEIN"/>
    <property type="match status" value="1"/>
</dbReference>
<accession>A0AAD4S851</accession>
<evidence type="ECO:0000256" key="4">
    <source>
        <dbReference type="ARBA" id="ARBA00005189"/>
    </source>
</evidence>
<evidence type="ECO:0000256" key="3">
    <source>
        <dbReference type="ARBA" id="ARBA00004771"/>
    </source>
</evidence>
<evidence type="ECO:0008006" key="15">
    <source>
        <dbReference type="Google" id="ProtNLM"/>
    </source>
</evidence>
<evidence type="ECO:0000259" key="11">
    <source>
        <dbReference type="Pfam" id="PF03007"/>
    </source>
</evidence>
<comment type="caution">
    <text evidence="13">The sequence shown here is derived from an EMBL/GenBank/DDBJ whole genome shotgun (WGS) entry which is preliminary data.</text>
</comment>
<dbReference type="GO" id="GO:0047196">
    <property type="term" value="F:long-chain-alcohol O-fatty-acyltransferase activity"/>
    <property type="evidence" value="ECO:0007669"/>
    <property type="project" value="UniProtKB-EC"/>
</dbReference>
<dbReference type="Pfam" id="PF03007">
    <property type="entry name" value="WS_DGAT_cat"/>
    <property type="match status" value="1"/>
</dbReference>